<evidence type="ECO:0000256" key="7">
    <source>
        <dbReference type="ARBA" id="ARBA00023136"/>
    </source>
</evidence>
<dbReference type="PRINTS" id="PR00237">
    <property type="entry name" value="GPCRRHODOPSN"/>
</dbReference>
<keyword evidence="3 10" id="KW-0812">Transmembrane</keyword>
<keyword evidence="2 11" id="KW-1003">Cell membrane</keyword>
<evidence type="ECO:0000256" key="10">
    <source>
        <dbReference type="RuleBase" id="RU000688"/>
    </source>
</evidence>
<keyword evidence="13" id="KW-1185">Reference proteome</keyword>
<keyword evidence="11" id="KW-0716">Sensory transduction</keyword>
<evidence type="ECO:0000256" key="3">
    <source>
        <dbReference type="ARBA" id="ARBA00022692"/>
    </source>
</evidence>
<evidence type="ECO:0000256" key="8">
    <source>
        <dbReference type="ARBA" id="ARBA00023170"/>
    </source>
</evidence>
<dbReference type="PROSITE" id="PS00237">
    <property type="entry name" value="G_PROTEIN_RECEP_F1_1"/>
    <property type="match status" value="1"/>
</dbReference>
<feature type="transmembrane region" description="Helical" evidence="11">
    <location>
        <begin position="274"/>
        <end position="297"/>
    </location>
</feature>
<dbReference type="GeneID" id="107122661"/>
<dbReference type="SUPFAM" id="SSF81321">
    <property type="entry name" value="Family A G protein-coupled receptor-like"/>
    <property type="match status" value="1"/>
</dbReference>
<dbReference type="Pfam" id="PF13853">
    <property type="entry name" value="7tm_4"/>
    <property type="match status" value="1"/>
</dbReference>
<keyword evidence="5 11" id="KW-1133">Transmembrane helix</keyword>
<feature type="domain" description="G-protein coupled receptors family 1 profile" evidence="12">
    <location>
        <begin position="46"/>
        <end position="295"/>
    </location>
</feature>
<comment type="subcellular location">
    <subcellularLocation>
        <location evidence="1 11">Cell membrane</location>
        <topology evidence="1 11">Multi-pass membrane protein</topology>
    </subcellularLocation>
</comment>
<evidence type="ECO:0000259" key="12">
    <source>
        <dbReference type="PROSITE" id="PS50262"/>
    </source>
</evidence>
<name>A0ABM1L5N5_GEKJA</name>
<dbReference type="Gene3D" id="1.20.1070.10">
    <property type="entry name" value="Rhodopsin 7-helix transmembrane proteins"/>
    <property type="match status" value="1"/>
</dbReference>
<dbReference type="InterPro" id="IPR000276">
    <property type="entry name" value="GPCR_Rhodpsn"/>
</dbReference>
<feature type="transmembrane region" description="Helical" evidence="11">
    <location>
        <begin position="106"/>
        <end position="125"/>
    </location>
</feature>
<reference evidence="14" key="1">
    <citation type="submission" date="2025-08" db="UniProtKB">
        <authorList>
            <consortium name="RefSeq"/>
        </authorList>
    </citation>
    <scope>IDENTIFICATION</scope>
</reference>
<evidence type="ECO:0000256" key="11">
    <source>
        <dbReference type="RuleBase" id="RU363047"/>
    </source>
</evidence>
<comment type="similarity">
    <text evidence="10">Belongs to the G-protein coupled receptor 1 family.</text>
</comment>
<feature type="transmembrane region" description="Helical" evidence="11">
    <location>
        <begin position="146"/>
        <end position="163"/>
    </location>
</feature>
<gene>
    <name evidence="14" type="primary">LOC107122661</name>
</gene>
<evidence type="ECO:0000256" key="9">
    <source>
        <dbReference type="ARBA" id="ARBA00023224"/>
    </source>
</evidence>
<evidence type="ECO:0000256" key="2">
    <source>
        <dbReference type="ARBA" id="ARBA00022475"/>
    </source>
</evidence>
<accession>A0ABM1L5N5</accession>
<feature type="transmembrane region" description="Helical" evidence="11">
    <location>
        <begin position="205"/>
        <end position="230"/>
    </location>
</feature>
<dbReference type="PANTHER" id="PTHR26452">
    <property type="entry name" value="OLFACTORY RECEPTOR"/>
    <property type="match status" value="1"/>
</dbReference>
<feature type="transmembrane region" description="Helical" evidence="11">
    <location>
        <begin position="242"/>
        <end position="262"/>
    </location>
</feature>
<dbReference type="PRINTS" id="PR00245">
    <property type="entry name" value="OLFACTORYR"/>
</dbReference>
<dbReference type="Proteomes" id="UP000694871">
    <property type="component" value="Unplaced"/>
</dbReference>
<dbReference type="CDD" id="cd15231">
    <property type="entry name" value="7tmA_OR5V1-like"/>
    <property type="match status" value="1"/>
</dbReference>
<evidence type="ECO:0000256" key="6">
    <source>
        <dbReference type="ARBA" id="ARBA00023040"/>
    </source>
</evidence>
<dbReference type="RefSeq" id="XP_015281272.1">
    <property type="nucleotide sequence ID" value="XM_015425786.1"/>
</dbReference>
<keyword evidence="4 11" id="KW-0552">Olfaction</keyword>
<keyword evidence="8 10" id="KW-0675">Receptor</keyword>
<feature type="transmembrane region" description="Helical" evidence="11">
    <location>
        <begin position="31"/>
        <end position="55"/>
    </location>
</feature>
<dbReference type="InterPro" id="IPR050516">
    <property type="entry name" value="Olfactory_GPCR"/>
</dbReference>
<evidence type="ECO:0000313" key="13">
    <source>
        <dbReference type="Proteomes" id="UP000694871"/>
    </source>
</evidence>
<evidence type="ECO:0000256" key="1">
    <source>
        <dbReference type="ARBA" id="ARBA00004651"/>
    </source>
</evidence>
<evidence type="ECO:0000256" key="5">
    <source>
        <dbReference type="ARBA" id="ARBA00022989"/>
    </source>
</evidence>
<keyword evidence="7 11" id="KW-0472">Membrane</keyword>
<evidence type="ECO:0000313" key="14">
    <source>
        <dbReference type="RefSeq" id="XP_015281272.1"/>
    </source>
</evidence>
<keyword evidence="9 10" id="KW-0807">Transducer</keyword>
<dbReference type="InterPro" id="IPR000725">
    <property type="entry name" value="Olfact_rcpt"/>
</dbReference>
<organism evidence="13 14">
    <name type="scientific">Gekko japonicus</name>
    <name type="common">Schlegel's Japanese gecko</name>
    <dbReference type="NCBI Taxonomy" id="146911"/>
    <lineage>
        <taxon>Eukaryota</taxon>
        <taxon>Metazoa</taxon>
        <taxon>Chordata</taxon>
        <taxon>Craniata</taxon>
        <taxon>Vertebrata</taxon>
        <taxon>Euteleostomi</taxon>
        <taxon>Lepidosauria</taxon>
        <taxon>Squamata</taxon>
        <taxon>Bifurcata</taxon>
        <taxon>Gekkota</taxon>
        <taxon>Gekkonidae</taxon>
        <taxon>Gekkoninae</taxon>
        <taxon>Gekko</taxon>
    </lineage>
</organism>
<evidence type="ECO:0000256" key="4">
    <source>
        <dbReference type="ARBA" id="ARBA00022725"/>
    </source>
</evidence>
<feature type="transmembrane region" description="Helical" evidence="11">
    <location>
        <begin position="67"/>
        <end position="86"/>
    </location>
</feature>
<keyword evidence="6 10" id="KW-0297">G-protein coupled receptor</keyword>
<dbReference type="InterPro" id="IPR017452">
    <property type="entry name" value="GPCR_Rhodpsn_7TM"/>
</dbReference>
<proteinExistence type="inferred from homology"/>
<sequence length="318" mass="35712">MSSWQEQMGNQTAIREFVFLGFSHFPKPHSLFFVLFLTMYVTTLFGNGLILATTFLDSSLHTPMYYFIRHLSFLDMCYTSVTLPHVLKNLLAESKAISFEGCLAQLYFLVAFVGVECLLLAVMAYDRYVAICRPLTYTLLMNQTSCTQLVAASWVCGLLNSVLHTAMTSLVPFCASHELDHVFCDVPQLLKLSCADTFPNQMTLVVVTMLLGVSPFLCIMLSYVHIVVAVLRIRTSQGRRKAFSTCASHLTVVTLFFTSGMFNYNRPGSSYPAYLDTLASVLYNVVTPTLNPIIYCLRNKEMQEAMRRVLGLKTPPSL</sequence>
<dbReference type="PROSITE" id="PS50262">
    <property type="entry name" value="G_PROTEIN_RECEP_F1_2"/>
    <property type="match status" value="1"/>
</dbReference>
<protein>
    <recommendedName>
        <fullName evidence="11">Olfactory receptor</fullName>
    </recommendedName>
</protein>